<dbReference type="SUPFAM" id="SSF53448">
    <property type="entry name" value="Nucleotide-diphospho-sugar transferases"/>
    <property type="match status" value="1"/>
</dbReference>
<sequence length="336" mass="38806">MNILAIIPARSGSKSVPHKNIRLINGKPMISYSIEHALRSKLINRVIVSTDSEEYAKIAREYGAETPFIRPAEFAEDTSLDIDVFYHCLMYLKKTEGYEADIVVQLRPTYPIRNPEDIDRMIMMLQENEYADSVRSMVMATEIPYKMWKKGENGTILPIATDIPECYNMPRQELPIAYYQNACIDVVRGRVILEERSMSGKTILGYEMEDNYDIDTEEELERAKNQLRITNGGKRFVFDIDGVIAKLEPNNNYELSEANSTMIEVVNKLYDMGNEIILFTARGYVTGMDWSEVTKNQLSKWGVKYHELNFGKPNADYYIDDKFIDMNVLLEMFLDK</sequence>
<dbReference type="OrthoDB" id="9805604at2"/>
<evidence type="ECO:0000256" key="2">
    <source>
        <dbReference type="ARBA" id="ARBA00005141"/>
    </source>
</evidence>
<accession>A0A1M7LPJ0</accession>
<dbReference type="Pfam" id="PF02348">
    <property type="entry name" value="CTP_transf_3"/>
    <property type="match status" value="1"/>
</dbReference>
<dbReference type="UniPathway" id="UPA00628"/>
<dbReference type="Gene3D" id="3.90.550.10">
    <property type="entry name" value="Spore Coat Polysaccharide Biosynthesis Protein SpsA, Chain A"/>
    <property type="match status" value="1"/>
</dbReference>
<reference evidence="5 6" key="1">
    <citation type="submission" date="2016-11" db="EMBL/GenBank/DDBJ databases">
        <authorList>
            <person name="Jaros S."/>
            <person name="Januszkiewicz K."/>
            <person name="Wedrychowicz H."/>
        </authorList>
    </citation>
    <scope>NUCLEOTIDE SEQUENCE [LARGE SCALE GENOMIC DNA]</scope>
    <source>
        <strain evidence="5 6">DSM 15930</strain>
    </source>
</reference>
<dbReference type="AlphaFoldDB" id="A0A1M7LPJ0"/>
<dbReference type="InterPro" id="IPR003329">
    <property type="entry name" value="Cytidylyl_trans"/>
</dbReference>
<evidence type="ECO:0000256" key="3">
    <source>
        <dbReference type="ARBA" id="ARBA00010726"/>
    </source>
</evidence>
<dbReference type="InterPro" id="IPR050793">
    <property type="entry name" value="CMP-NeuNAc_synthase"/>
</dbReference>
<organism evidence="5 6">
    <name type="scientific">Anaerosporobacter mobilis DSM 15930</name>
    <dbReference type="NCBI Taxonomy" id="1120996"/>
    <lineage>
        <taxon>Bacteria</taxon>
        <taxon>Bacillati</taxon>
        <taxon>Bacillota</taxon>
        <taxon>Clostridia</taxon>
        <taxon>Lachnospirales</taxon>
        <taxon>Lachnospiraceae</taxon>
        <taxon>Anaerosporobacter</taxon>
    </lineage>
</organism>
<dbReference type="InterPro" id="IPR023214">
    <property type="entry name" value="HAD_sf"/>
</dbReference>
<dbReference type="SUPFAM" id="SSF56784">
    <property type="entry name" value="HAD-like"/>
    <property type="match status" value="1"/>
</dbReference>
<comment type="similarity">
    <text evidence="3">Belongs to the CMP-NeuNAc synthase family.</text>
</comment>
<dbReference type="EC" id="2.7.7.43" evidence="4"/>
<evidence type="ECO:0000256" key="4">
    <source>
        <dbReference type="ARBA" id="ARBA00012491"/>
    </source>
</evidence>
<comment type="catalytic activity">
    <reaction evidence="1">
        <text>an N-acylneuraminate + CTP = a CMP-N-acyl-beta-neuraminate + diphosphate</text>
        <dbReference type="Rhea" id="RHEA:11344"/>
        <dbReference type="ChEBI" id="CHEBI:33019"/>
        <dbReference type="ChEBI" id="CHEBI:37563"/>
        <dbReference type="ChEBI" id="CHEBI:60073"/>
        <dbReference type="ChEBI" id="CHEBI:68671"/>
        <dbReference type="EC" id="2.7.7.43"/>
    </reaction>
</comment>
<dbReference type="Gene3D" id="3.40.50.1000">
    <property type="entry name" value="HAD superfamily/HAD-like"/>
    <property type="match status" value="1"/>
</dbReference>
<dbReference type="RefSeq" id="WP_073289541.1">
    <property type="nucleotide sequence ID" value="NZ_FRCP01000017.1"/>
</dbReference>
<dbReference type="PANTHER" id="PTHR21485">
    <property type="entry name" value="HAD SUPERFAMILY MEMBERS CMAS AND KDSC"/>
    <property type="match status" value="1"/>
</dbReference>
<protein>
    <recommendedName>
        <fullName evidence="4">N-acylneuraminate cytidylyltransferase</fullName>
        <ecNumber evidence="4">2.7.7.43</ecNumber>
    </recommendedName>
</protein>
<comment type="pathway">
    <text evidence="2">Amino-sugar metabolism; N-acetylneuraminate metabolism.</text>
</comment>
<evidence type="ECO:0000256" key="1">
    <source>
        <dbReference type="ARBA" id="ARBA00001862"/>
    </source>
</evidence>
<gene>
    <name evidence="5" type="ORF">SAMN02746066_03344</name>
</gene>
<dbReference type="PANTHER" id="PTHR21485:SF6">
    <property type="entry name" value="N-ACYLNEURAMINATE CYTIDYLYLTRANSFERASE-RELATED"/>
    <property type="match status" value="1"/>
</dbReference>
<evidence type="ECO:0000313" key="6">
    <source>
        <dbReference type="Proteomes" id="UP000184038"/>
    </source>
</evidence>
<dbReference type="EMBL" id="FRCP01000017">
    <property type="protein sequence ID" value="SHM79944.1"/>
    <property type="molecule type" value="Genomic_DNA"/>
</dbReference>
<keyword evidence="6" id="KW-1185">Reference proteome</keyword>
<proteinExistence type="inferred from homology"/>
<dbReference type="InterPro" id="IPR029044">
    <property type="entry name" value="Nucleotide-diphossugar_trans"/>
</dbReference>
<dbReference type="GO" id="GO:0008781">
    <property type="term" value="F:N-acylneuraminate cytidylyltransferase activity"/>
    <property type="evidence" value="ECO:0007669"/>
    <property type="project" value="UniProtKB-EC"/>
</dbReference>
<dbReference type="GO" id="GO:0006054">
    <property type="term" value="P:N-acetylneuraminate metabolic process"/>
    <property type="evidence" value="ECO:0007669"/>
    <property type="project" value="UniProtKB-UniPathway"/>
</dbReference>
<name>A0A1M7LPJ0_9FIRM</name>
<evidence type="ECO:0000313" key="5">
    <source>
        <dbReference type="EMBL" id="SHM79944.1"/>
    </source>
</evidence>
<dbReference type="STRING" id="1120996.SAMN02746066_03344"/>
<dbReference type="CDD" id="cd02513">
    <property type="entry name" value="CMP-NeuAc_Synthase"/>
    <property type="match status" value="1"/>
</dbReference>
<dbReference type="Proteomes" id="UP000184038">
    <property type="component" value="Unassembled WGS sequence"/>
</dbReference>
<dbReference type="InterPro" id="IPR036412">
    <property type="entry name" value="HAD-like_sf"/>
</dbReference>